<evidence type="ECO:0000313" key="11">
    <source>
        <dbReference type="Proteomes" id="UP000215506"/>
    </source>
</evidence>
<dbReference type="GO" id="GO:0022857">
    <property type="term" value="F:transmembrane transporter activity"/>
    <property type="evidence" value="ECO:0007669"/>
    <property type="project" value="TreeGrafter"/>
</dbReference>
<keyword evidence="5 7" id="KW-0472">Membrane</keyword>
<dbReference type="Pfam" id="PF12704">
    <property type="entry name" value="MacB_PCD"/>
    <property type="match status" value="2"/>
</dbReference>
<feature type="transmembrane region" description="Helical" evidence="7">
    <location>
        <begin position="393"/>
        <end position="413"/>
    </location>
</feature>
<evidence type="ECO:0000256" key="3">
    <source>
        <dbReference type="ARBA" id="ARBA00022692"/>
    </source>
</evidence>
<feature type="transmembrane region" description="Helical" evidence="7">
    <location>
        <begin position="245"/>
        <end position="266"/>
    </location>
</feature>
<dbReference type="Proteomes" id="UP000215506">
    <property type="component" value="Unassembled WGS sequence"/>
</dbReference>
<reference evidence="10 11" key="1">
    <citation type="submission" date="2017-07" db="EMBL/GenBank/DDBJ databases">
        <title>First draft Genome Sequence of Nocardia cerradoensis isolated from human infection.</title>
        <authorList>
            <person name="Carrasco G."/>
        </authorList>
    </citation>
    <scope>NUCLEOTIDE SEQUENCE [LARGE SCALE GENOMIC DNA]</scope>
    <source>
        <strain evidence="10 11">CNM20130759</strain>
    </source>
</reference>
<keyword evidence="4 7" id="KW-1133">Transmembrane helix</keyword>
<feature type="domain" description="ABC3 transporter permease C-terminal" evidence="8">
    <location>
        <begin position="705"/>
        <end position="823"/>
    </location>
</feature>
<comment type="caution">
    <text evidence="10">The sequence shown here is derived from an EMBL/GenBank/DDBJ whole genome shotgun (WGS) entry which is preliminary data.</text>
</comment>
<comment type="subcellular location">
    <subcellularLocation>
        <location evidence="1">Cell membrane</location>
        <topology evidence="1">Multi-pass membrane protein</topology>
    </subcellularLocation>
</comment>
<evidence type="ECO:0000256" key="7">
    <source>
        <dbReference type="SAM" id="Phobius"/>
    </source>
</evidence>
<dbReference type="PANTHER" id="PTHR30572">
    <property type="entry name" value="MEMBRANE COMPONENT OF TRANSPORTER-RELATED"/>
    <property type="match status" value="1"/>
</dbReference>
<sequence>MITAGWDRLRLFNIGELFTHKGRTAMSMAVMGVSAGLLVAVLSISGSVTGSVDRLTSALGGKAQLEISGVTESGFGQDLVPQVRAVPGVEAAVPMIRTGVGNPADRTLLIGADASVSALGSDLNGAMSAQAAKLLSVPGGVLVGAGLGRHEGDTFTLGNRQVTVAGVLDDATSHKLNSGHIVIATLPVAQQLAGRAGMLDSIQIVPKPGTDVGQLRSALTTLVNGRAVVADPSLRTAQASGAIQLVRFSTTMASAAALIVSGFLIYNAMSMAVAQRRPTLSLLRAIGGRRRPMVRDLIVEAAVIGLIGGAIGSVVGIFAGRMSIDTIPSAMVAAVDTRTEYMVPGYAIPFAIAACVLASVAAAAIAARQVYKVQPIEALAPVGVSKADAVGPWLRWGALVGGLAMVGGAIVIARADLGRASLAAISLSIAGTVALCFAAMGPIVRLAAAVARIFGAPGALGATTIERAPRRVWATAMTVMIGVTATVAMGGASSNLVDSATDSFSDLGRRDAYISPTSLAEFPTGPLLPADLKEAVRRVPGVADVGSAQMAFATVGSDRVMLQAYQSNIRSSVLADLGPDVLQQMSSGEGVVLSRDVARSLGVGAGAQLELPTPTGIHSVRVLRVIPYFSALSGIVLMDLDVLRQWYDRPGETILGVNFAPDADKAQVIDAIRAVVPPGLHVDTGAEALAAVSQGVQQGTSLSGSILWIVVLVSTAALLNTLMLSVLERRRELGVLRAMGTSRRFLLRTVLTEAAGIGLAGAALGLVTGAAVQYLATMAMGHAMTIDVVYHPSPMLLVYAVAALVLALLGSIPPSLRAARMPIVEAIAVD</sequence>
<dbReference type="AlphaFoldDB" id="A0A231HEU5"/>
<dbReference type="GO" id="GO:0005886">
    <property type="term" value="C:plasma membrane"/>
    <property type="evidence" value="ECO:0007669"/>
    <property type="project" value="UniProtKB-SubCell"/>
</dbReference>
<feature type="transmembrane region" description="Helical" evidence="7">
    <location>
        <begin position="341"/>
        <end position="367"/>
    </location>
</feature>
<name>A0A231HEU5_9NOCA</name>
<dbReference type="InterPro" id="IPR025857">
    <property type="entry name" value="MacB_PCD"/>
</dbReference>
<feature type="domain" description="ABC3 transporter permease C-terminal" evidence="8">
    <location>
        <begin position="252"/>
        <end position="375"/>
    </location>
</feature>
<feature type="transmembrane region" description="Helical" evidence="7">
    <location>
        <begin position="297"/>
        <end position="320"/>
    </location>
</feature>
<evidence type="ECO:0000256" key="2">
    <source>
        <dbReference type="ARBA" id="ARBA00022475"/>
    </source>
</evidence>
<evidence type="ECO:0000259" key="9">
    <source>
        <dbReference type="Pfam" id="PF12704"/>
    </source>
</evidence>
<dbReference type="PANTHER" id="PTHR30572:SF4">
    <property type="entry name" value="ABC TRANSPORTER PERMEASE YTRF"/>
    <property type="match status" value="1"/>
</dbReference>
<comment type="similarity">
    <text evidence="6">Belongs to the ABC-4 integral membrane protein family.</text>
</comment>
<evidence type="ECO:0000256" key="6">
    <source>
        <dbReference type="ARBA" id="ARBA00038076"/>
    </source>
</evidence>
<evidence type="ECO:0000256" key="1">
    <source>
        <dbReference type="ARBA" id="ARBA00004651"/>
    </source>
</evidence>
<feature type="transmembrane region" description="Helical" evidence="7">
    <location>
        <begin position="796"/>
        <end position="812"/>
    </location>
</feature>
<organism evidence="10 11">
    <name type="scientific">Nocardia cerradoensis</name>
    <dbReference type="NCBI Taxonomy" id="85688"/>
    <lineage>
        <taxon>Bacteria</taxon>
        <taxon>Bacillati</taxon>
        <taxon>Actinomycetota</taxon>
        <taxon>Actinomycetes</taxon>
        <taxon>Mycobacteriales</taxon>
        <taxon>Nocardiaceae</taxon>
        <taxon>Nocardia</taxon>
    </lineage>
</organism>
<evidence type="ECO:0000256" key="5">
    <source>
        <dbReference type="ARBA" id="ARBA00023136"/>
    </source>
</evidence>
<feature type="domain" description="MacB-like periplasmic core" evidence="9">
    <location>
        <begin position="24"/>
        <end position="221"/>
    </location>
</feature>
<evidence type="ECO:0000256" key="4">
    <source>
        <dbReference type="ARBA" id="ARBA00022989"/>
    </source>
</evidence>
<evidence type="ECO:0000313" key="10">
    <source>
        <dbReference type="EMBL" id="OXR47394.1"/>
    </source>
</evidence>
<feature type="transmembrane region" description="Helical" evidence="7">
    <location>
        <begin position="25"/>
        <end position="44"/>
    </location>
</feature>
<accession>A0A231HEU5</accession>
<feature type="transmembrane region" description="Helical" evidence="7">
    <location>
        <begin position="420"/>
        <end position="440"/>
    </location>
</feature>
<proteinExistence type="inferred from homology"/>
<protein>
    <submittedName>
        <fullName evidence="10">ABC transporter permease YtrF</fullName>
    </submittedName>
</protein>
<feature type="transmembrane region" description="Helical" evidence="7">
    <location>
        <begin position="472"/>
        <end position="492"/>
    </location>
</feature>
<dbReference type="InterPro" id="IPR003838">
    <property type="entry name" value="ABC3_permease_C"/>
</dbReference>
<dbReference type="RefSeq" id="WP_094024253.1">
    <property type="nucleotide sequence ID" value="NZ_NGAF01000001.1"/>
</dbReference>
<evidence type="ECO:0000259" key="8">
    <source>
        <dbReference type="Pfam" id="PF02687"/>
    </source>
</evidence>
<feature type="transmembrane region" description="Helical" evidence="7">
    <location>
        <begin position="706"/>
        <end position="724"/>
    </location>
</feature>
<dbReference type="Pfam" id="PF02687">
    <property type="entry name" value="FtsX"/>
    <property type="match status" value="2"/>
</dbReference>
<dbReference type="EMBL" id="NGAF01000001">
    <property type="protein sequence ID" value="OXR47394.1"/>
    <property type="molecule type" value="Genomic_DNA"/>
</dbReference>
<keyword evidence="2" id="KW-1003">Cell membrane</keyword>
<feature type="transmembrane region" description="Helical" evidence="7">
    <location>
        <begin position="745"/>
        <end position="776"/>
    </location>
</feature>
<gene>
    <name evidence="10" type="primary">ytrF_1</name>
    <name evidence="10" type="ORF">B7C42_00517</name>
</gene>
<dbReference type="InterPro" id="IPR050250">
    <property type="entry name" value="Macrolide_Exporter_MacB"/>
</dbReference>
<feature type="domain" description="MacB-like periplasmic core" evidence="9">
    <location>
        <begin position="474"/>
        <end position="674"/>
    </location>
</feature>
<keyword evidence="11" id="KW-1185">Reference proteome</keyword>
<keyword evidence="3 7" id="KW-0812">Transmembrane</keyword>